<proteinExistence type="predicted"/>
<keyword evidence="3" id="KW-1185">Reference proteome</keyword>
<feature type="coiled-coil region" evidence="1">
    <location>
        <begin position="38"/>
        <end position="72"/>
    </location>
</feature>
<sequence>MEPRYISELMTPDVQTPRKARRIIKFVKANDLKRRERIQNLQRMNRNLLKRIRNLENMIEHLKGKLLMSEDAADVLLV</sequence>
<name>A0A151ITZ9_9HYME</name>
<dbReference type="STRING" id="471704.A0A151ITZ9"/>
<evidence type="ECO:0000256" key="1">
    <source>
        <dbReference type="SAM" id="Coils"/>
    </source>
</evidence>
<dbReference type="AlphaFoldDB" id="A0A151ITZ9"/>
<keyword evidence="1" id="KW-0175">Coiled coil</keyword>
<evidence type="ECO:0000313" key="2">
    <source>
        <dbReference type="EMBL" id="KYN10887.1"/>
    </source>
</evidence>
<reference evidence="2 3" key="1">
    <citation type="submission" date="2015-09" db="EMBL/GenBank/DDBJ databases">
        <title>Trachymyrmex cornetzi WGS genome.</title>
        <authorList>
            <person name="Nygaard S."/>
            <person name="Hu H."/>
            <person name="Boomsma J."/>
            <person name="Zhang G."/>
        </authorList>
    </citation>
    <scope>NUCLEOTIDE SEQUENCE [LARGE SCALE GENOMIC DNA]</scope>
    <source>
        <strain evidence="2">Tcor2-1</strain>
        <tissue evidence="2">Whole body</tissue>
    </source>
</reference>
<evidence type="ECO:0000313" key="3">
    <source>
        <dbReference type="Proteomes" id="UP000078492"/>
    </source>
</evidence>
<dbReference type="Proteomes" id="UP000078492">
    <property type="component" value="Unassembled WGS sequence"/>
</dbReference>
<organism evidence="2 3">
    <name type="scientific">Trachymyrmex cornetzi</name>
    <dbReference type="NCBI Taxonomy" id="471704"/>
    <lineage>
        <taxon>Eukaryota</taxon>
        <taxon>Metazoa</taxon>
        <taxon>Ecdysozoa</taxon>
        <taxon>Arthropoda</taxon>
        <taxon>Hexapoda</taxon>
        <taxon>Insecta</taxon>
        <taxon>Pterygota</taxon>
        <taxon>Neoptera</taxon>
        <taxon>Endopterygota</taxon>
        <taxon>Hymenoptera</taxon>
        <taxon>Apocrita</taxon>
        <taxon>Aculeata</taxon>
        <taxon>Formicoidea</taxon>
        <taxon>Formicidae</taxon>
        <taxon>Myrmicinae</taxon>
        <taxon>Trachymyrmex</taxon>
    </lineage>
</organism>
<accession>A0A151ITZ9</accession>
<protein>
    <submittedName>
        <fullName evidence="2">Uncharacterized protein</fullName>
    </submittedName>
</protein>
<dbReference type="EMBL" id="KQ980974">
    <property type="protein sequence ID" value="KYN10887.1"/>
    <property type="molecule type" value="Genomic_DNA"/>
</dbReference>
<gene>
    <name evidence="2" type="ORF">ALC57_16972</name>
</gene>